<feature type="region of interest" description="Disordered" evidence="1">
    <location>
        <begin position="28"/>
        <end position="84"/>
    </location>
</feature>
<dbReference type="AlphaFoldDB" id="A0A164Y101"/>
<dbReference type="Gramene" id="KZM93828">
    <property type="protein sequence ID" value="KZM93828"/>
    <property type="gene ID" value="DCAR_017073"/>
</dbReference>
<evidence type="ECO:0000256" key="1">
    <source>
        <dbReference type="SAM" id="MobiDB-lite"/>
    </source>
</evidence>
<gene>
    <name evidence="2" type="ORF">DCAR_017073</name>
</gene>
<dbReference type="OMA" id="LWIRCAK"/>
<accession>A0A164Y101</accession>
<protein>
    <recommendedName>
        <fullName evidence="3">Protein FRA10AC1</fullName>
    </recommendedName>
</protein>
<organism evidence="2">
    <name type="scientific">Daucus carota subsp. sativus</name>
    <name type="common">Carrot</name>
    <dbReference type="NCBI Taxonomy" id="79200"/>
    <lineage>
        <taxon>Eukaryota</taxon>
        <taxon>Viridiplantae</taxon>
        <taxon>Streptophyta</taxon>
        <taxon>Embryophyta</taxon>
        <taxon>Tracheophyta</taxon>
        <taxon>Spermatophyta</taxon>
        <taxon>Magnoliopsida</taxon>
        <taxon>eudicotyledons</taxon>
        <taxon>Gunneridae</taxon>
        <taxon>Pentapetalae</taxon>
        <taxon>asterids</taxon>
        <taxon>campanulids</taxon>
        <taxon>Apiales</taxon>
        <taxon>Apiaceae</taxon>
        <taxon>Apioideae</taxon>
        <taxon>Scandiceae</taxon>
        <taxon>Daucinae</taxon>
        <taxon>Daucus</taxon>
        <taxon>Daucus sect. Daucus</taxon>
    </lineage>
</organism>
<evidence type="ECO:0000313" key="2">
    <source>
        <dbReference type="EMBL" id="KZM93828.1"/>
    </source>
</evidence>
<reference evidence="2" key="1">
    <citation type="journal article" date="2016" name="Nat. Genet.">
        <title>A high-quality carrot genome assembly provides new insights into carotenoid accumulation and asterid genome evolution.</title>
        <authorList>
            <person name="Iorizzo M."/>
            <person name="Ellison S."/>
            <person name="Senalik D."/>
            <person name="Zeng P."/>
            <person name="Satapoomin P."/>
            <person name="Huang J."/>
            <person name="Bowman M."/>
            <person name="Iovene M."/>
            <person name="Sanseverino W."/>
            <person name="Cavagnaro P."/>
            <person name="Yildiz M."/>
            <person name="Macko-Podgorni A."/>
            <person name="Moranska E."/>
            <person name="Grzebelus E."/>
            <person name="Grzebelus D."/>
            <person name="Ashrafi H."/>
            <person name="Zheng Z."/>
            <person name="Cheng S."/>
            <person name="Spooner D."/>
            <person name="Van Deynze A."/>
            <person name="Simon P."/>
        </authorList>
    </citation>
    <scope>NUCLEOTIDE SEQUENCE [LARGE SCALE GENOMIC DNA]</scope>
    <source>
        <tissue evidence="2">Leaf</tissue>
    </source>
</reference>
<proteinExistence type="predicted"/>
<comment type="caution">
    <text evidence="2">The sequence shown here is derived from an EMBL/GenBank/DDBJ whole genome shotgun (WGS) entry which is preliminary data.</text>
</comment>
<evidence type="ECO:0008006" key="3">
    <source>
        <dbReference type="Google" id="ProtNLM"/>
    </source>
</evidence>
<name>A0A164Y101_DAUCS</name>
<dbReference type="EMBL" id="LNRQ01000005">
    <property type="protein sequence ID" value="KZM93828.1"/>
    <property type="molecule type" value="Genomic_DNA"/>
</dbReference>
<sequence>MALLLCASESLFLWIRCAKKLNYKKQKEKEKLKRNEKEVLQRKRRGPSNCRERSESDDDIPTDYKGNKDRKKVMKTSTSLDDQKADETENFDEFLEGMFL</sequence>
<feature type="compositionally biased region" description="Basic and acidic residues" evidence="1">
    <location>
        <begin position="28"/>
        <end position="41"/>
    </location>
</feature>